<dbReference type="AlphaFoldDB" id="A0A9P6R247"/>
<evidence type="ECO:0000313" key="3">
    <source>
        <dbReference type="Proteomes" id="UP000823405"/>
    </source>
</evidence>
<feature type="region of interest" description="Disordered" evidence="1">
    <location>
        <begin position="89"/>
        <end position="124"/>
    </location>
</feature>
<protein>
    <submittedName>
        <fullName evidence="2">Uncharacterized protein</fullName>
    </submittedName>
</protein>
<feature type="compositionally biased region" description="Acidic residues" evidence="1">
    <location>
        <begin position="199"/>
        <end position="222"/>
    </location>
</feature>
<dbReference type="Proteomes" id="UP000823405">
    <property type="component" value="Unassembled WGS sequence"/>
</dbReference>
<accession>A0A9P6R247</accession>
<feature type="non-terminal residue" evidence="2">
    <location>
        <position position="273"/>
    </location>
</feature>
<feature type="compositionally biased region" description="Low complexity" evidence="1">
    <location>
        <begin position="1"/>
        <end position="16"/>
    </location>
</feature>
<evidence type="ECO:0000313" key="2">
    <source>
        <dbReference type="EMBL" id="KAG0308957.1"/>
    </source>
</evidence>
<comment type="caution">
    <text evidence="2">The sequence shown here is derived from an EMBL/GenBank/DDBJ whole genome shotgun (WGS) entry which is preliminary data.</text>
</comment>
<feature type="compositionally biased region" description="Low complexity" evidence="1">
    <location>
        <begin position="98"/>
        <end position="122"/>
    </location>
</feature>
<gene>
    <name evidence="2" type="ORF">BGZ97_013210</name>
</gene>
<reference evidence="2" key="1">
    <citation type="journal article" date="2020" name="Fungal Divers.">
        <title>Resolving the Mortierellaceae phylogeny through synthesis of multi-gene phylogenetics and phylogenomics.</title>
        <authorList>
            <person name="Vandepol N."/>
            <person name="Liber J."/>
            <person name="Desiro A."/>
            <person name="Na H."/>
            <person name="Kennedy M."/>
            <person name="Barry K."/>
            <person name="Grigoriev I.V."/>
            <person name="Miller A.N."/>
            <person name="O'Donnell K."/>
            <person name="Stajich J.E."/>
            <person name="Bonito G."/>
        </authorList>
    </citation>
    <scope>NUCLEOTIDE SEQUENCE</scope>
    <source>
        <strain evidence="2">NVP60</strain>
    </source>
</reference>
<evidence type="ECO:0000256" key="1">
    <source>
        <dbReference type="SAM" id="MobiDB-lite"/>
    </source>
</evidence>
<dbReference type="OrthoDB" id="2449174at2759"/>
<keyword evidence="3" id="KW-1185">Reference proteome</keyword>
<feature type="region of interest" description="Disordered" evidence="1">
    <location>
        <begin position="142"/>
        <end position="232"/>
    </location>
</feature>
<feature type="compositionally biased region" description="Low complexity" evidence="1">
    <location>
        <begin position="162"/>
        <end position="174"/>
    </location>
</feature>
<name>A0A9P6R247_9FUNG</name>
<proteinExistence type="predicted"/>
<feature type="compositionally biased region" description="Low complexity" evidence="1">
    <location>
        <begin position="27"/>
        <end position="36"/>
    </location>
</feature>
<dbReference type="EMBL" id="JAAAIN010000962">
    <property type="protein sequence ID" value="KAG0308957.1"/>
    <property type="molecule type" value="Genomic_DNA"/>
</dbReference>
<feature type="region of interest" description="Disordered" evidence="1">
    <location>
        <begin position="1"/>
        <end position="67"/>
    </location>
</feature>
<organism evidence="2 3">
    <name type="scientific">Linnemannia gamsii</name>
    <dbReference type="NCBI Taxonomy" id="64522"/>
    <lineage>
        <taxon>Eukaryota</taxon>
        <taxon>Fungi</taxon>
        <taxon>Fungi incertae sedis</taxon>
        <taxon>Mucoromycota</taxon>
        <taxon>Mortierellomycotina</taxon>
        <taxon>Mortierellomycetes</taxon>
        <taxon>Mortierellales</taxon>
        <taxon>Mortierellaceae</taxon>
        <taxon>Linnemannia</taxon>
    </lineage>
</organism>
<sequence length="273" mass="29575">MAKTSTKKATAAAATAPTHVKRGRPVTSSSPTTSSTFNCRRPVGSASHGSDGKLKHRPILPSTSRTPTVVIKRKSIDCNDAIRTFVSSRPKGYRDASSIDLSNSSSVSSKSTNSSSRRSSNNGDKDELLKQLCLALSQATRQDRQKAATLTATNKDCDRRSSTSSISSTTSSSTGGQFGFLALGPLLSSRGTSTPATEVQEDDDEEEEEGEEEKEEEEEEEEKVMVMGNEPTIEELETMIYSNTQDIKPEAFYPPLQLGEEDFFQLPIFDGMA</sequence>